<dbReference type="InterPro" id="IPR036860">
    <property type="entry name" value="SH2_dom_sf"/>
</dbReference>
<evidence type="ECO:0000256" key="3">
    <source>
        <dbReference type="SAM" id="MobiDB-lite"/>
    </source>
</evidence>
<dbReference type="PANTHER" id="PTHR15127:SF32">
    <property type="entry name" value="HEAVYWEIGHT, ISOFORM A"/>
    <property type="match status" value="1"/>
</dbReference>
<dbReference type="AlphaFoldDB" id="A0A430QKU1"/>
<proteinExistence type="predicted"/>
<dbReference type="SUPFAM" id="SSF55550">
    <property type="entry name" value="SH2 domain"/>
    <property type="match status" value="1"/>
</dbReference>
<dbReference type="InterPro" id="IPR000980">
    <property type="entry name" value="SH2"/>
</dbReference>
<dbReference type="EMBL" id="QMKO01001592">
    <property type="protein sequence ID" value="RTG88301.1"/>
    <property type="molecule type" value="Genomic_DNA"/>
</dbReference>
<evidence type="ECO:0000256" key="2">
    <source>
        <dbReference type="PROSITE-ProRule" id="PRU00191"/>
    </source>
</evidence>
<gene>
    <name evidence="5" type="ORF">DC041_0011470</name>
</gene>
<organism evidence="5 6">
    <name type="scientific">Schistosoma bovis</name>
    <name type="common">Blood fluke</name>
    <dbReference type="NCBI Taxonomy" id="6184"/>
    <lineage>
        <taxon>Eukaryota</taxon>
        <taxon>Metazoa</taxon>
        <taxon>Spiralia</taxon>
        <taxon>Lophotrochozoa</taxon>
        <taxon>Platyhelminthes</taxon>
        <taxon>Trematoda</taxon>
        <taxon>Digenea</taxon>
        <taxon>Strigeidida</taxon>
        <taxon>Schistosomatoidea</taxon>
        <taxon>Schistosomatidae</taxon>
        <taxon>Schistosoma</taxon>
    </lineage>
</organism>
<dbReference type="PROSITE" id="PS50001">
    <property type="entry name" value="SH2"/>
    <property type="match status" value="1"/>
</dbReference>
<dbReference type="InterPro" id="IPR051846">
    <property type="entry name" value="SH2_domain_adapters"/>
</dbReference>
<dbReference type="Gene3D" id="3.30.505.10">
    <property type="entry name" value="SH2 domain"/>
    <property type="match status" value="1"/>
</dbReference>
<evidence type="ECO:0000313" key="5">
    <source>
        <dbReference type="EMBL" id="RTG88301.1"/>
    </source>
</evidence>
<reference evidence="5 6" key="1">
    <citation type="journal article" date="2019" name="PLoS Pathog.">
        <title>Genome sequence of the bovine parasite Schistosoma bovis Tanzania.</title>
        <authorList>
            <person name="Oey H."/>
            <person name="Zakrzewski M."/>
            <person name="Gobert G."/>
            <person name="Gravermann K."/>
            <person name="Stoye J."/>
            <person name="Jones M."/>
            <person name="Mcmanus D."/>
            <person name="Krause L."/>
        </authorList>
    </citation>
    <scope>NUCLEOTIDE SEQUENCE [LARGE SCALE GENOMIC DNA]</scope>
    <source>
        <strain evidence="5 6">TAN1997</strain>
    </source>
</reference>
<dbReference type="SMART" id="SM00252">
    <property type="entry name" value="SH2"/>
    <property type="match status" value="1"/>
</dbReference>
<dbReference type="GO" id="GO:0001784">
    <property type="term" value="F:phosphotyrosine residue binding"/>
    <property type="evidence" value="ECO:0007669"/>
    <property type="project" value="TreeGrafter"/>
</dbReference>
<evidence type="ECO:0000256" key="1">
    <source>
        <dbReference type="ARBA" id="ARBA00022999"/>
    </source>
</evidence>
<keyword evidence="6" id="KW-1185">Reference proteome</keyword>
<feature type="compositionally biased region" description="Polar residues" evidence="3">
    <location>
        <begin position="612"/>
        <end position="661"/>
    </location>
</feature>
<sequence>MLVRPSVYKQLQQNEEGESERKGQPSSLQRQYFNAPQLDYYYYTYLLNNHPDEINKLPGDVNISIDKYSSSPLFISQFRKMAKSKLSHLNRCCILNTNRPASIPEEEEEELGEEEEAEEYIEEDNEAEKDYFNNKEKETQMHVEDGVGSLGQCLQYNENNNFIVENCQQLVDNYADNHLIEELERNEGLYENYQLKRSSFRHNIISCIKGTTRRCNNQWNITSCGGDVDADICDRGIYWPEEYDRISFHDNVNSYHHSDYCNNYDENNTGGSNESIFIKSEPLFCTPETRTKSIYINKYKKKMKNRRRNSVSFDLSSTSLSDDCNLVTVSQSSDSDQHWFGSGRNLWLPSTNGNNHCIPNDNNISSINNNVFCTDSNCTTSSREILDSLTLCSSCSSVLFIFHISYKPSLHSFSSCNYYSGNNNYSDHHPNYHCTNNNDNVDSRKTLITNVTSSPILLHHSINTKSESIQCKNGNSHSVSPLSSINNNINNGETNTVSNAISIQSKNNSTSLSNVCFASSPRGNTVITHHPASPFARVPRGVVGKNEVHVKTPIQSKSSVSMSNVCITATVTTHTTTCIDNFSTNQNIPVTSISTTDGSSCVSTELQSDSSDCSLQNQSSHVNGDQQPNSIPSEPNQLINLSKTNSADLQNSMNNKVNNSHGFGRRRSNVPNSYPTYEEAWDLKLARQLGVGVSRLPSIIPLSSNVQNYIPQLPFSMPSNTSTNNHDLNIPISPVSVYNRNKIRNNNSNFSPLQPLSLDNNINNNRQCSTDDSHSIESHLKLLNISTSTSSSSSSSSSCSNDKLINSTSNSELISVMTTTNHVDASNRADHVVDTRLVHLDKLDRKSTNGSFRHDELISNSSSHMVLSGKTENNGEYDYAYNGSWSMGIKLSLDLAINNSSNDTSLLPNIPKYSNATTTPTTTMLKTIKSSLNHPPPSSHHQHHPNYHHQLIQHGLSSSGQLQESSKVVSIKNTNGNDLKLNLTTRPVQSVLSNDLDSISTSSCDDSWDAQHGRLVSKLMSGRFIDPSTIISSTGKSGNATTTIMEVNNDFLTSETCNSSATNMLTVPSLSSTSSSCTSSSTSSSSSSSVSMASHVVITSVAPPSHCASSMTQVFDHLPSSNVNLHHSMNSVSKNKLLSSQNNLPKGLPPHLESLSLEEQPWFHPSLTRSEAEELIRNEPEGSFLVRPSETCPNDFSLTIKHKSFLHMKITRNSTGQFILGEYSQPYASVSQMIYHYARTLVPVLGAYSVTLTHPVCKRS</sequence>
<feature type="region of interest" description="Disordered" evidence="3">
    <location>
        <begin position="746"/>
        <end position="773"/>
    </location>
</feature>
<dbReference type="Proteomes" id="UP000290809">
    <property type="component" value="Unassembled WGS sequence"/>
</dbReference>
<evidence type="ECO:0000313" key="6">
    <source>
        <dbReference type="Proteomes" id="UP000290809"/>
    </source>
</evidence>
<feature type="domain" description="SH2" evidence="4">
    <location>
        <begin position="1162"/>
        <end position="1256"/>
    </location>
</feature>
<feature type="compositionally biased region" description="Polar residues" evidence="3">
    <location>
        <begin position="750"/>
        <end position="768"/>
    </location>
</feature>
<comment type="caution">
    <text evidence="5">The sequence shown here is derived from an EMBL/GenBank/DDBJ whole genome shotgun (WGS) entry which is preliminary data.</text>
</comment>
<feature type="region of interest" description="Disordered" evidence="3">
    <location>
        <begin position="612"/>
        <end position="670"/>
    </location>
</feature>
<dbReference type="PANTHER" id="PTHR15127">
    <property type="entry name" value="HEAVYWEIGHT, ISOFORM A"/>
    <property type="match status" value="1"/>
</dbReference>
<dbReference type="PRINTS" id="PR00401">
    <property type="entry name" value="SH2DOMAIN"/>
</dbReference>
<dbReference type="STRING" id="6184.A0A430QKU1"/>
<name>A0A430QKU1_SCHBO</name>
<accession>A0A430QKU1</accession>
<evidence type="ECO:0000259" key="4">
    <source>
        <dbReference type="PROSITE" id="PS50001"/>
    </source>
</evidence>
<dbReference type="Pfam" id="PF00017">
    <property type="entry name" value="SH2"/>
    <property type="match status" value="1"/>
</dbReference>
<protein>
    <recommendedName>
        <fullName evidence="4">SH2 domain-containing protein</fullName>
    </recommendedName>
</protein>
<feature type="region of interest" description="Disordered" evidence="3">
    <location>
        <begin position="103"/>
        <end position="126"/>
    </location>
</feature>
<keyword evidence="1 2" id="KW-0727">SH2 domain</keyword>
<feature type="compositionally biased region" description="Acidic residues" evidence="3">
    <location>
        <begin position="104"/>
        <end position="126"/>
    </location>
</feature>